<dbReference type="InterPro" id="IPR004437">
    <property type="entry name" value="ParB/RepB/Spo0J"/>
</dbReference>
<dbReference type="GO" id="GO:0007059">
    <property type="term" value="P:chromosome segregation"/>
    <property type="evidence" value="ECO:0007669"/>
    <property type="project" value="TreeGrafter"/>
</dbReference>
<dbReference type="NCBIfam" id="TIGR00180">
    <property type="entry name" value="parB_part"/>
    <property type="match status" value="1"/>
</dbReference>
<evidence type="ECO:0000256" key="1">
    <source>
        <dbReference type="ARBA" id="ARBA00006295"/>
    </source>
</evidence>
<dbReference type="Proteomes" id="UP000757435">
    <property type="component" value="Unassembled WGS sequence"/>
</dbReference>
<sequence>MADIKKPNRFSGLMQTIRKESDSVTSPATPAISPSPEPESATLSAQMTSHQSEVIWVPLNKIHRDSGQDRRYFDEIELNNMAKSMRSVGVIDPLSVRLRPGSTDEYDLLAGEKRHRSAERAKLESVLVRIFEVGDSTAEDIKSISNLQRSDLNAWEETHAIMNMLTRHLDRSQSEVISLLNQAANQKRGLTSNVVRIEDWEIVKDVFEIAGRLSPESFRKHRLPLLRLPEYIQTVFQQGKLHYTKVNEILKVKDPVQQQELLESALAGNLSIDQIQERVKTLRSTKPEKLMDLPQRLVMVPRQLKQAKIWENPQKKKKLEKLLSEMEQLLKQPEANG</sequence>
<feature type="region of interest" description="Disordered" evidence="2">
    <location>
        <begin position="1"/>
        <end position="43"/>
    </location>
</feature>
<dbReference type="Pfam" id="PF17762">
    <property type="entry name" value="HTH_ParB"/>
    <property type="match status" value="1"/>
</dbReference>
<dbReference type="InterPro" id="IPR036086">
    <property type="entry name" value="ParB/Sulfiredoxin_sf"/>
</dbReference>
<proteinExistence type="inferred from homology"/>
<comment type="similarity">
    <text evidence="1">Belongs to the ParB family.</text>
</comment>
<organism evidence="4 5">
    <name type="scientific">Drouetiella hepatica Uher 2000/2452</name>
    <dbReference type="NCBI Taxonomy" id="904376"/>
    <lineage>
        <taxon>Bacteria</taxon>
        <taxon>Bacillati</taxon>
        <taxon>Cyanobacteriota</taxon>
        <taxon>Cyanophyceae</taxon>
        <taxon>Oculatellales</taxon>
        <taxon>Oculatellaceae</taxon>
        <taxon>Drouetiella</taxon>
    </lineage>
</organism>
<reference evidence="4" key="1">
    <citation type="submission" date="2021-05" db="EMBL/GenBank/DDBJ databases">
        <authorList>
            <person name="Pietrasiak N."/>
            <person name="Ward R."/>
            <person name="Stajich J.E."/>
            <person name="Kurbessoian T."/>
        </authorList>
    </citation>
    <scope>NUCLEOTIDE SEQUENCE</scope>
    <source>
        <strain evidence="4">UHER 2000/2452</strain>
    </source>
</reference>
<protein>
    <submittedName>
        <fullName evidence="4">ParB/RepB/Spo0J family partition protein</fullName>
    </submittedName>
</protein>
<evidence type="ECO:0000313" key="4">
    <source>
        <dbReference type="EMBL" id="MBW4661417.1"/>
    </source>
</evidence>
<dbReference type="EMBL" id="JAHHHD010000036">
    <property type="protein sequence ID" value="MBW4661417.1"/>
    <property type="molecule type" value="Genomic_DNA"/>
</dbReference>
<dbReference type="SUPFAM" id="SSF110849">
    <property type="entry name" value="ParB/Sulfiredoxin"/>
    <property type="match status" value="1"/>
</dbReference>
<accession>A0A951UPE5</accession>
<dbReference type="PANTHER" id="PTHR33375">
    <property type="entry name" value="CHROMOSOME-PARTITIONING PROTEIN PARB-RELATED"/>
    <property type="match status" value="1"/>
</dbReference>
<dbReference type="Gene3D" id="3.90.1530.30">
    <property type="match status" value="1"/>
</dbReference>
<dbReference type="Pfam" id="PF02195">
    <property type="entry name" value="ParB_N"/>
    <property type="match status" value="1"/>
</dbReference>
<dbReference type="InterPro" id="IPR050336">
    <property type="entry name" value="Chromosome_partition/occlusion"/>
</dbReference>
<dbReference type="Gene3D" id="1.10.10.2830">
    <property type="match status" value="1"/>
</dbReference>
<dbReference type="InterPro" id="IPR003115">
    <property type="entry name" value="ParB_N"/>
</dbReference>
<dbReference type="PANTHER" id="PTHR33375:SF7">
    <property type="entry name" value="CHROMOSOME 2-PARTITIONING PROTEIN PARB-RELATED"/>
    <property type="match status" value="1"/>
</dbReference>
<dbReference type="GO" id="GO:0005694">
    <property type="term" value="C:chromosome"/>
    <property type="evidence" value="ECO:0007669"/>
    <property type="project" value="TreeGrafter"/>
</dbReference>
<name>A0A951UPE5_9CYAN</name>
<feature type="domain" description="ParB-like N-terminal" evidence="3">
    <location>
        <begin position="55"/>
        <end position="147"/>
    </location>
</feature>
<dbReference type="InterPro" id="IPR041468">
    <property type="entry name" value="HTH_ParB/Spo0J"/>
</dbReference>
<feature type="compositionally biased region" description="Low complexity" evidence="2">
    <location>
        <begin position="23"/>
        <end position="42"/>
    </location>
</feature>
<dbReference type="SMART" id="SM00470">
    <property type="entry name" value="ParB"/>
    <property type="match status" value="1"/>
</dbReference>
<comment type="caution">
    <text evidence="4">The sequence shown here is derived from an EMBL/GenBank/DDBJ whole genome shotgun (WGS) entry which is preliminary data.</text>
</comment>
<reference evidence="4" key="2">
    <citation type="journal article" date="2022" name="Microbiol. Resour. Announc.">
        <title>Metagenome Sequencing to Explore Phylogenomics of Terrestrial Cyanobacteria.</title>
        <authorList>
            <person name="Ward R.D."/>
            <person name="Stajich J.E."/>
            <person name="Johansen J.R."/>
            <person name="Huntemann M."/>
            <person name="Clum A."/>
            <person name="Foster B."/>
            <person name="Foster B."/>
            <person name="Roux S."/>
            <person name="Palaniappan K."/>
            <person name="Varghese N."/>
            <person name="Mukherjee S."/>
            <person name="Reddy T.B.K."/>
            <person name="Daum C."/>
            <person name="Copeland A."/>
            <person name="Chen I.A."/>
            <person name="Ivanova N.N."/>
            <person name="Kyrpides N.C."/>
            <person name="Shapiro N."/>
            <person name="Eloe-Fadrosh E.A."/>
            <person name="Pietrasiak N."/>
        </authorList>
    </citation>
    <scope>NUCLEOTIDE SEQUENCE</scope>
    <source>
        <strain evidence="4">UHER 2000/2452</strain>
    </source>
</reference>
<dbReference type="SUPFAM" id="SSF109709">
    <property type="entry name" value="KorB DNA-binding domain-like"/>
    <property type="match status" value="1"/>
</dbReference>
<dbReference type="AlphaFoldDB" id="A0A951UPE5"/>
<evidence type="ECO:0000313" key="5">
    <source>
        <dbReference type="Proteomes" id="UP000757435"/>
    </source>
</evidence>
<gene>
    <name evidence="4" type="ORF">KME15_22305</name>
</gene>
<evidence type="ECO:0000259" key="3">
    <source>
        <dbReference type="SMART" id="SM00470"/>
    </source>
</evidence>
<dbReference type="GO" id="GO:0003677">
    <property type="term" value="F:DNA binding"/>
    <property type="evidence" value="ECO:0007669"/>
    <property type="project" value="InterPro"/>
</dbReference>
<evidence type="ECO:0000256" key="2">
    <source>
        <dbReference type="SAM" id="MobiDB-lite"/>
    </source>
</evidence>